<dbReference type="OrthoDB" id="10531976at2759"/>
<dbReference type="Proteomes" id="UP000050424">
    <property type="component" value="Unassembled WGS sequence"/>
</dbReference>
<organism evidence="1 2">
    <name type="scientific">Neonectria ditissima</name>
    <dbReference type="NCBI Taxonomy" id="78410"/>
    <lineage>
        <taxon>Eukaryota</taxon>
        <taxon>Fungi</taxon>
        <taxon>Dikarya</taxon>
        <taxon>Ascomycota</taxon>
        <taxon>Pezizomycotina</taxon>
        <taxon>Sordariomycetes</taxon>
        <taxon>Hypocreomycetidae</taxon>
        <taxon>Hypocreales</taxon>
        <taxon>Nectriaceae</taxon>
        <taxon>Neonectria</taxon>
    </lineage>
</organism>
<dbReference type="AlphaFoldDB" id="A0A0P7B8L1"/>
<sequence length="94" mass="9691">MPSEKGQQSRQDGKIPSTCIFPSVNLINVNVPAGASDKSQAGKPLQTDQDDLLAAIGGWSWEDAGQTPMGAARVGGEDNQAVTTPREGVVAKAA</sequence>
<dbReference type="EMBL" id="LKCW01000039">
    <property type="protein sequence ID" value="KPM43031.1"/>
    <property type="molecule type" value="Genomic_DNA"/>
</dbReference>
<proteinExistence type="predicted"/>
<reference evidence="1 2" key="1">
    <citation type="submission" date="2015-09" db="EMBL/GenBank/DDBJ databases">
        <title>Draft genome of a European isolate of the apple canker pathogen Neonectria ditissima.</title>
        <authorList>
            <person name="Gomez-Cortecero A."/>
            <person name="Harrison R.J."/>
            <person name="Armitage A.D."/>
        </authorList>
    </citation>
    <scope>NUCLEOTIDE SEQUENCE [LARGE SCALE GENOMIC DNA]</scope>
    <source>
        <strain evidence="1 2">R09/05</strain>
    </source>
</reference>
<protein>
    <submittedName>
        <fullName evidence="1">Uncharacterized protein</fullName>
    </submittedName>
</protein>
<accession>A0A0P7B8L1</accession>
<gene>
    <name evidence="1" type="ORF">AK830_g3567</name>
</gene>
<comment type="caution">
    <text evidence="1">The sequence shown here is derived from an EMBL/GenBank/DDBJ whole genome shotgun (WGS) entry which is preliminary data.</text>
</comment>
<keyword evidence="2" id="KW-1185">Reference proteome</keyword>
<evidence type="ECO:0000313" key="2">
    <source>
        <dbReference type="Proteomes" id="UP000050424"/>
    </source>
</evidence>
<evidence type="ECO:0000313" key="1">
    <source>
        <dbReference type="EMBL" id="KPM43031.1"/>
    </source>
</evidence>
<name>A0A0P7B8L1_9HYPO</name>